<dbReference type="Proteomes" id="UP000314294">
    <property type="component" value="Unassembled WGS sequence"/>
</dbReference>
<comment type="caution">
    <text evidence="2">The sequence shown here is derived from an EMBL/GenBank/DDBJ whole genome shotgun (WGS) entry which is preliminary data.</text>
</comment>
<evidence type="ECO:0000256" key="1">
    <source>
        <dbReference type="SAM" id="MobiDB-lite"/>
    </source>
</evidence>
<sequence>MTKEFFFVKCFLNSEILDITSATDTSNPVGPLSPSSSSSSCDRNLYINIIIMAAVSYKVLKPMHTWMSYGSKCATFDPSDLRCSLHDRFVERSSSDRRFDAEPRGDTANRSPRVTEPAPRDFPTKRTAFSDLRVISASRQICSSERNLFQLAEEVQDNRGV</sequence>
<protein>
    <submittedName>
        <fullName evidence="2">Uncharacterized protein</fullName>
    </submittedName>
</protein>
<evidence type="ECO:0000313" key="2">
    <source>
        <dbReference type="EMBL" id="TNN40753.1"/>
    </source>
</evidence>
<dbReference type="EMBL" id="SRLO01001162">
    <property type="protein sequence ID" value="TNN40753.1"/>
    <property type="molecule type" value="Genomic_DNA"/>
</dbReference>
<organism evidence="2 3">
    <name type="scientific">Liparis tanakae</name>
    <name type="common">Tanaka's snailfish</name>
    <dbReference type="NCBI Taxonomy" id="230148"/>
    <lineage>
        <taxon>Eukaryota</taxon>
        <taxon>Metazoa</taxon>
        <taxon>Chordata</taxon>
        <taxon>Craniata</taxon>
        <taxon>Vertebrata</taxon>
        <taxon>Euteleostomi</taxon>
        <taxon>Actinopterygii</taxon>
        <taxon>Neopterygii</taxon>
        <taxon>Teleostei</taxon>
        <taxon>Neoteleostei</taxon>
        <taxon>Acanthomorphata</taxon>
        <taxon>Eupercaria</taxon>
        <taxon>Perciformes</taxon>
        <taxon>Cottioidei</taxon>
        <taxon>Cottales</taxon>
        <taxon>Liparidae</taxon>
        <taxon>Liparis</taxon>
    </lineage>
</organism>
<name>A0A4Z2FJ00_9TELE</name>
<keyword evidence="3" id="KW-1185">Reference proteome</keyword>
<gene>
    <name evidence="2" type="ORF">EYF80_049068</name>
</gene>
<reference evidence="2 3" key="1">
    <citation type="submission" date="2019-03" db="EMBL/GenBank/DDBJ databases">
        <title>First draft genome of Liparis tanakae, snailfish: a comprehensive survey of snailfish specific genes.</title>
        <authorList>
            <person name="Kim W."/>
            <person name="Song I."/>
            <person name="Jeong J.-H."/>
            <person name="Kim D."/>
            <person name="Kim S."/>
            <person name="Ryu S."/>
            <person name="Song J.Y."/>
            <person name="Lee S.K."/>
        </authorList>
    </citation>
    <scope>NUCLEOTIDE SEQUENCE [LARGE SCALE GENOMIC DNA]</scope>
    <source>
        <tissue evidence="2">Muscle</tissue>
    </source>
</reference>
<evidence type="ECO:0000313" key="3">
    <source>
        <dbReference type="Proteomes" id="UP000314294"/>
    </source>
</evidence>
<dbReference type="AlphaFoldDB" id="A0A4Z2FJ00"/>
<proteinExistence type="predicted"/>
<accession>A0A4Z2FJ00</accession>
<feature type="region of interest" description="Disordered" evidence="1">
    <location>
        <begin position="96"/>
        <end position="124"/>
    </location>
</feature>
<feature type="compositionally biased region" description="Basic and acidic residues" evidence="1">
    <location>
        <begin position="96"/>
        <end position="107"/>
    </location>
</feature>